<feature type="transmembrane region" description="Helical" evidence="1">
    <location>
        <begin position="268"/>
        <end position="293"/>
    </location>
</feature>
<evidence type="ECO:0000256" key="1">
    <source>
        <dbReference type="SAM" id="Phobius"/>
    </source>
</evidence>
<dbReference type="InterPro" id="IPR050327">
    <property type="entry name" value="Proton-linked_MCT"/>
</dbReference>
<evidence type="ECO:0000313" key="2">
    <source>
        <dbReference type="EMBL" id="KAL1500784.1"/>
    </source>
</evidence>
<dbReference type="Gene3D" id="1.20.1250.20">
    <property type="entry name" value="MFS general substrate transporter like domains"/>
    <property type="match status" value="1"/>
</dbReference>
<feature type="transmembrane region" description="Helical" evidence="1">
    <location>
        <begin position="305"/>
        <end position="327"/>
    </location>
</feature>
<feature type="transmembrane region" description="Helical" evidence="1">
    <location>
        <begin position="12"/>
        <end position="39"/>
    </location>
</feature>
<keyword evidence="1" id="KW-1133">Transmembrane helix</keyword>
<keyword evidence="3" id="KW-1185">Reference proteome</keyword>
<feature type="transmembrane region" description="Helical" evidence="1">
    <location>
        <begin position="140"/>
        <end position="162"/>
    </location>
</feature>
<organism evidence="2 3">
    <name type="scientific">Hypothenemus hampei</name>
    <name type="common">Coffee berry borer</name>
    <dbReference type="NCBI Taxonomy" id="57062"/>
    <lineage>
        <taxon>Eukaryota</taxon>
        <taxon>Metazoa</taxon>
        <taxon>Ecdysozoa</taxon>
        <taxon>Arthropoda</taxon>
        <taxon>Hexapoda</taxon>
        <taxon>Insecta</taxon>
        <taxon>Pterygota</taxon>
        <taxon>Neoptera</taxon>
        <taxon>Endopterygota</taxon>
        <taxon>Coleoptera</taxon>
        <taxon>Polyphaga</taxon>
        <taxon>Cucujiformia</taxon>
        <taxon>Curculionidae</taxon>
        <taxon>Scolytinae</taxon>
        <taxon>Hypothenemus</taxon>
    </lineage>
</organism>
<reference evidence="2 3" key="1">
    <citation type="submission" date="2024-05" db="EMBL/GenBank/DDBJ databases">
        <title>Genetic variation in Jamaican populations of the coffee berry borer (Hypothenemus hampei).</title>
        <authorList>
            <person name="Errbii M."/>
            <person name="Myrie A."/>
        </authorList>
    </citation>
    <scope>NUCLEOTIDE SEQUENCE [LARGE SCALE GENOMIC DNA]</scope>
    <source>
        <strain evidence="2">JA-Hopewell-2020-01-JO</strain>
        <tissue evidence="2">Whole body</tissue>
    </source>
</reference>
<dbReference type="Proteomes" id="UP001566132">
    <property type="component" value="Unassembled WGS sequence"/>
</dbReference>
<feature type="transmembrane region" description="Helical" evidence="1">
    <location>
        <begin position="356"/>
        <end position="381"/>
    </location>
</feature>
<dbReference type="EMBL" id="JBDJPC010000005">
    <property type="protein sequence ID" value="KAL1500784.1"/>
    <property type="molecule type" value="Genomic_DNA"/>
</dbReference>
<feature type="transmembrane region" description="Helical" evidence="1">
    <location>
        <begin position="426"/>
        <end position="446"/>
    </location>
</feature>
<dbReference type="PANTHER" id="PTHR11360:SF309">
    <property type="entry name" value="MONOCARBOXYLATE TRANSPORTER 7-LIKE PROTEIN"/>
    <property type="match status" value="1"/>
</dbReference>
<comment type="caution">
    <text evidence="2">The sequence shown here is derived from an EMBL/GenBank/DDBJ whole genome shotgun (WGS) entry which is preliminary data.</text>
</comment>
<dbReference type="PANTHER" id="PTHR11360">
    <property type="entry name" value="MONOCARBOXYLATE TRANSPORTER"/>
    <property type="match status" value="1"/>
</dbReference>
<feature type="transmembrane region" description="Helical" evidence="1">
    <location>
        <begin position="59"/>
        <end position="77"/>
    </location>
</feature>
<proteinExistence type="predicted"/>
<keyword evidence="1" id="KW-0472">Membrane</keyword>
<dbReference type="AlphaFoldDB" id="A0ABD1EPS9"/>
<dbReference type="SUPFAM" id="SSF103473">
    <property type="entry name" value="MFS general substrate transporter"/>
    <property type="match status" value="1"/>
</dbReference>
<protein>
    <submittedName>
        <fullName evidence="2">Uncharacterized protein</fullName>
    </submittedName>
</protein>
<accession>A0ABD1EPS9</accession>
<sequence length="457" mass="50409">METEDQNGVPDGGWGYIIVAATVVIFGTTIVPVSAFGLIYGDFLKSLGNETRGTTLSNGIIITVYSFTGILVSFLLMRFSYRKVCFLGSTIFLIGTVSMIFVQNFIQFIICFGFIEGLGAGLLMPASLSAFNSYFDKKMALMMCLSQAAMIAFNMVIPQLAAWSIETYGFRGTLIGLAMLGSLCFPASATLRPFPKKPIIRRETKKMTSTISLPHGEPLMGVPPAKTRKSVISLGDRIASVSTIAELSEEQPHTSTIFDLTLLKSYKYWNISIGLSLAFTGDLAFISIIPLLLGNLGFNSQEIGLMMGVFFASDLISRILLTIVSAFVRLKSRLLILFTSVLIVIGRTVLVTHDTYLWQLILLAYLGFLRCFIQSLLPLVFSEEYQDNFATAYSLFMAINGVVSVICGPLMSLIKDMTGSDVMMSHVLTLAYIICVITWMLELTFFRKKHGKKNENK</sequence>
<feature type="transmembrane region" description="Helical" evidence="1">
    <location>
        <begin position="107"/>
        <end position="128"/>
    </location>
</feature>
<feature type="transmembrane region" description="Helical" evidence="1">
    <location>
        <begin position="168"/>
        <end position="191"/>
    </location>
</feature>
<evidence type="ECO:0000313" key="3">
    <source>
        <dbReference type="Proteomes" id="UP001566132"/>
    </source>
</evidence>
<feature type="transmembrane region" description="Helical" evidence="1">
    <location>
        <begin position="84"/>
        <end position="101"/>
    </location>
</feature>
<gene>
    <name evidence="2" type="ORF">ABEB36_006228</name>
</gene>
<dbReference type="Pfam" id="PF07690">
    <property type="entry name" value="MFS_1"/>
    <property type="match status" value="1"/>
</dbReference>
<dbReference type="InterPro" id="IPR011701">
    <property type="entry name" value="MFS"/>
</dbReference>
<feature type="transmembrane region" description="Helical" evidence="1">
    <location>
        <begin position="334"/>
        <end position="350"/>
    </location>
</feature>
<name>A0ABD1EPS9_HYPHA</name>
<keyword evidence="1" id="KW-0812">Transmembrane</keyword>
<dbReference type="InterPro" id="IPR036259">
    <property type="entry name" value="MFS_trans_sf"/>
</dbReference>
<feature type="transmembrane region" description="Helical" evidence="1">
    <location>
        <begin position="393"/>
        <end position="414"/>
    </location>
</feature>